<feature type="transmembrane region" description="Helical" evidence="1">
    <location>
        <begin position="18"/>
        <end position="36"/>
    </location>
</feature>
<gene>
    <name evidence="2" type="ORF">GCM10017161_07550</name>
</gene>
<evidence type="ECO:0000313" key="2">
    <source>
        <dbReference type="EMBL" id="GHF82809.1"/>
    </source>
</evidence>
<sequence length="158" mass="18121">MTRQGQTNKREKSMGENIVIITMVAGLMAIFIYYAFRQEGEITQVGFESLANTFSSKVTSIRAQWFMENQPKVVTPKGKTLQIRVNEKGWVDYSPEQGHCVKTWQAIMQPDLTFMNQVVAAIEVNNEQRIESVFCRYQLPSGQYFDYFPTTGKVEGSR</sequence>
<name>A0A919EI18_9GAMM</name>
<dbReference type="Proteomes" id="UP000623842">
    <property type="component" value="Unassembled WGS sequence"/>
</dbReference>
<evidence type="ECO:0000313" key="3">
    <source>
        <dbReference type="Proteomes" id="UP000623842"/>
    </source>
</evidence>
<keyword evidence="1" id="KW-0812">Transmembrane</keyword>
<accession>A0A919EI18</accession>
<reference evidence="2" key="1">
    <citation type="journal article" date="2014" name="Int. J. Syst. Evol. Microbiol.">
        <title>Complete genome sequence of Corynebacterium casei LMG S-19264T (=DSM 44701T), isolated from a smear-ripened cheese.</title>
        <authorList>
            <consortium name="US DOE Joint Genome Institute (JGI-PGF)"/>
            <person name="Walter F."/>
            <person name="Albersmeier A."/>
            <person name="Kalinowski J."/>
            <person name="Ruckert C."/>
        </authorList>
    </citation>
    <scope>NUCLEOTIDE SEQUENCE</scope>
    <source>
        <strain evidence="2">KCTC 42731</strain>
    </source>
</reference>
<comment type="caution">
    <text evidence="2">The sequence shown here is derived from an EMBL/GenBank/DDBJ whole genome shotgun (WGS) entry which is preliminary data.</text>
</comment>
<keyword evidence="1" id="KW-0472">Membrane</keyword>
<keyword evidence="3" id="KW-1185">Reference proteome</keyword>
<dbReference type="EMBL" id="BNCK01000002">
    <property type="protein sequence ID" value="GHF82809.1"/>
    <property type="molecule type" value="Genomic_DNA"/>
</dbReference>
<reference evidence="2" key="2">
    <citation type="submission" date="2020-09" db="EMBL/GenBank/DDBJ databases">
        <authorList>
            <person name="Sun Q."/>
            <person name="Kim S."/>
        </authorList>
    </citation>
    <scope>NUCLEOTIDE SEQUENCE</scope>
    <source>
        <strain evidence="2">KCTC 42731</strain>
    </source>
</reference>
<dbReference type="AlphaFoldDB" id="A0A919EI18"/>
<evidence type="ECO:0000256" key="1">
    <source>
        <dbReference type="SAM" id="Phobius"/>
    </source>
</evidence>
<organism evidence="2 3">
    <name type="scientific">Thalassotalea marina</name>
    <dbReference type="NCBI Taxonomy" id="1673741"/>
    <lineage>
        <taxon>Bacteria</taxon>
        <taxon>Pseudomonadati</taxon>
        <taxon>Pseudomonadota</taxon>
        <taxon>Gammaproteobacteria</taxon>
        <taxon>Alteromonadales</taxon>
        <taxon>Colwelliaceae</taxon>
        <taxon>Thalassotalea</taxon>
    </lineage>
</organism>
<protein>
    <submittedName>
        <fullName evidence="2">Uncharacterized protein</fullName>
    </submittedName>
</protein>
<proteinExistence type="predicted"/>
<keyword evidence="1" id="KW-1133">Transmembrane helix</keyword>
<dbReference type="RefSeq" id="WP_229854523.1">
    <property type="nucleotide sequence ID" value="NZ_BNCK01000002.1"/>
</dbReference>